<keyword evidence="3" id="KW-0547">Nucleotide-binding</keyword>
<keyword evidence="4" id="KW-0418">Kinase</keyword>
<sequence>MPSVITITPAPSIDRTYFISSLQPGSVQRASKVTEELAGKGVNVGHALSLGGIEVSAIVPVPASEQTRWQQRAWIAPVNSAADIRVSITLLEPDGRTTKINQGAPALEESVWANLIEQAAATAQAKECRFLAVCGALPLLSNGNEVDMGEMKELASRLGAKLVLDTSGSQLRSWASEGIPDVIKPNATELAECVGRSLVTLGDVVDAGNEVRSWGVGEVLVSLGVDGMIGLSENLMAFACAEAVPTVSTIGAGDASLAGYLSHTVKNPADFAGAVGTAVAWGSAKVSQEGSQLSSLANLPSVVMSEKVDLTRELREPAVISTGS</sequence>
<dbReference type="EMBL" id="CAEZTM010000005">
    <property type="protein sequence ID" value="CAB4562551.1"/>
    <property type="molecule type" value="Genomic_DNA"/>
</dbReference>
<name>A0A6J6K665_9ZZZZ</name>
<dbReference type="PROSITE" id="PS00584">
    <property type="entry name" value="PFKB_KINASES_2"/>
    <property type="match status" value="1"/>
</dbReference>
<dbReference type="InterPro" id="IPR017583">
    <property type="entry name" value="Tagatose/fructose_Pkinase"/>
</dbReference>
<dbReference type="Pfam" id="PF00294">
    <property type="entry name" value="PfkB"/>
    <property type="match status" value="1"/>
</dbReference>
<dbReference type="GO" id="GO:0005524">
    <property type="term" value="F:ATP binding"/>
    <property type="evidence" value="ECO:0007669"/>
    <property type="project" value="UniProtKB-KW"/>
</dbReference>
<comment type="similarity">
    <text evidence="1">Belongs to the carbohydrate kinase PfkB family.</text>
</comment>
<dbReference type="Gene3D" id="3.40.1190.20">
    <property type="match status" value="1"/>
</dbReference>
<evidence type="ECO:0000256" key="4">
    <source>
        <dbReference type="ARBA" id="ARBA00022777"/>
    </source>
</evidence>
<accession>A0A6J6K665</accession>
<proteinExistence type="inferred from homology"/>
<evidence type="ECO:0000259" key="6">
    <source>
        <dbReference type="Pfam" id="PF00294"/>
    </source>
</evidence>
<keyword evidence="5" id="KW-0067">ATP-binding</keyword>
<evidence type="ECO:0000313" key="7">
    <source>
        <dbReference type="EMBL" id="CAB4562551.1"/>
    </source>
</evidence>
<dbReference type="SUPFAM" id="SSF53613">
    <property type="entry name" value="Ribokinase-like"/>
    <property type="match status" value="1"/>
</dbReference>
<evidence type="ECO:0000256" key="5">
    <source>
        <dbReference type="ARBA" id="ARBA00022840"/>
    </source>
</evidence>
<evidence type="ECO:0000256" key="2">
    <source>
        <dbReference type="ARBA" id="ARBA00022679"/>
    </source>
</evidence>
<dbReference type="AlphaFoldDB" id="A0A6J6K665"/>
<dbReference type="InterPro" id="IPR029056">
    <property type="entry name" value="Ribokinase-like"/>
</dbReference>
<feature type="domain" description="Carbohydrate kinase PfkB" evidence="6">
    <location>
        <begin position="18"/>
        <end position="294"/>
    </location>
</feature>
<protein>
    <submittedName>
        <fullName evidence="8">Unannotated protein</fullName>
    </submittedName>
</protein>
<dbReference type="GO" id="GO:0008443">
    <property type="term" value="F:phosphofructokinase activity"/>
    <property type="evidence" value="ECO:0007669"/>
    <property type="project" value="TreeGrafter"/>
</dbReference>
<reference evidence="8" key="1">
    <citation type="submission" date="2020-05" db="EMBL/GenBank/DDBJ databases">
        <authorList>
            <person name="Chiriac C."/>
            <person name="Salcher M."/>
            <person name="Ghai R."/>
            <person name="Kavagutti S V."/>
        </authorList>
    </citation>
    <scope>NUCLEOTIDE SEQUENCE</scope>
</reference>
<keyword evidence="2" id="KW-0808">Transferase</keyword>
<evidence type="ECO:0000256" key="1">
    <source>
        <dbReference type="ARBA" id="ARBA00010688"/>
    </source>
</evidence>
<evidence type="ECO:0000313" key="8">
    <source>
        <dbReference type="EMBL" id="CAB4643803.1"/>
    </source>
</evidence>
<evidence type="ECO:0000256" key="3">
    <source>
        <dbReference type="ARBA" id="ARBA00022741"/>
    </source>
</evidence>
<dbReference type="PANTHER" id="PTHR46566">
    <property type="entry name" value="1-PHOSPHOFRUCTOKINASE-RELATED"/>
    <property type="match status" value="1"/>
</dbReference>
<dbReference type="PANTHER" id="PTHR46566:SF5">
    <property type="entry name" value="1-PHOSPHOFRUCTOKINASE"/>
    <property type="match status" value="1"/>
</dbReference>
<organism evidence="8">
    <name type="scientific">freshwater metagenome</name>
    <dbReference type="NCBI Taxonomy" id="449393"/>
    <lineage>
        <taxon>unclassified sequences</taxon>
        <taxon>metagenomes</taxon>
        <taxon>ecological metagenomes</taxon>
    </lineage>
</organism>
<dbReference type="InterPro" id="IPR011611">
    <property type="entry name" value="PfkB_dom"/>
</dbReference>
<dbReference type="GO" id="GO:0005829">
    <property type="term" value="C:cytosol"/>
    <property type="evidence" value="ECO:0007669"/>
    <property type="project" value="TreeGrafter"/>
</dbReference>
<dbReference type="PIRSF" id="PIRSF000535">
    <property type="entry name" value="1PFK/6PFK/LacC"/>
    <property type="match status" value="1"/>
</dbReference>
<dbReference type="EMBL" id="CAEZVY010000076">
    <property type="protein sequence ID" value="CAB4643803.1"/>
    <property type="molecule type" value="Genomic_DNA"/>
</dbReference>
<dbReference type="InterPro" id="IPR002173">
    <property type="entry name" value="Carboh/pur_kinase_PfkB_CS"/>
</dbReference>
<gene>
    <name evidence="7" type="ORF">UFOPK1684_00201</name>
    <name evidence="8" type="ORF">UFOPK2158_00806</name>
</gene>